<dbReference type="Gene3D" id="3.80.10.10">
    <property type="entry name" value="Ribonuclease Inhibitor"/>
    <property type="match status" value="2"/>
</dbReference>
<dbReference type="InterPro" id="IPR006553">
    <property type="entry name" value="Leu-rich_rpt_Cys-con_subtyp"/>
</dbReference>
<dbReference type="AlphaFoldDB" id="A0A8W8P275"/>
<sequence>MAEPLSLQHIARLICVQNLLDLTNGKDVTEYLKLAYHSAVTEDLLNHMVQFYPKKLTDEILAGLASPHIQNLRLVNCTRIKPSKFIKIVPYCKKLHGLDLKKCSQMMLPDFFVLIKMAGFHLTSLSVEDCTTVDDSVVHSILKNLPELRHLNVSSCNNITDGAFLLDKDQHRRRKHTTIRETEVYPCSLTSIDVSGCRCLTNLAIHNLASLTGPTLQHVCLSWTKLTLECLLCLAGLEVPRSFLGGDDEISDTVETAGINSENNENITENQNNENITSLAEDGSHSQAEATVLLSNGSERTSPAQELTDLCMEQGCQETVSSEAICDIPTQDGNVIQNSCYNDSSEDVQQVHEDGNSFLSGCVENSESQTSPAKESMENKCSYSVHQIDGPSNCSSEMHLSEAEDLHLPANCDSNALPLTLSETTSSNMSEGCNTCSVLKSDSSNACSVEQIDIVLNEKLQSLDLCNINETLNNNDKVIVSKIPRTLDEQQLPELITKDHSVCVGYTTKSNNVQNSEHKVTHSGPGIEAESLDEGHLNPNQKAILNLVQSSLDNATTSQSILSERNVKTDVDNVENRIIEENLLLQSPQLDHFVDSQPSPECEEELLLPSKDAVCVGNLEKSVGLSQPLENAVDASNQLEEFSVYTDVVLNELSRNFIKDLKSKHRHLKSEEECLPHMKSVYKPIIRSIDLEEIVHPNNKQKVLENALDIFLTKNPCLQTFKLSWPKLPNYLLKRLVDTCVDLRELTLVGCHVIDAEHIRYIGSQCRTLTKLELDDVRRLTDWSVVPAVSNTDIETLSLKETDIHDVTAIRMAAKLAENLKSLDISYCQELTERGINSLLRKKSCVTSFSVRQGALSDLSLGLLCDNFRQLRSLNIASVKSITGNGLISLAKSLRHLDFIDLSWASGSSLQDDVIEAFLTHCPRLNRMELSGQSLLTSGPFLPIISDYQRWSKCKALFFLKTKERELGSKISADEETDSSDDEYEAVCFPHRSTTFATNLQHLSLEYCDSITDSDTEDIVTVCRGSLTVIDYYSWAVKPRLLRLNKYKIKGRNKLDAEVDTP</sequence>
<evidence type="ECO:0000313" key="2">
    <source>
        <dbReference type="Proteomes" id="UP000005408"/>
    </source>
</evidence>
<dbReference type="GO" id="GO:0019005">
    <property type="term" value="C:SCF ubiquitin ligase complex"/>
    <property type="evidence" value="ECO:0007669"/>
    <property type="project" value="TreeGrafter"/>
</dbReference>
<accession>A0A8W8P275</accession>
<evidence type="ECO:0008006" key="3">
    <source>
        <dbReference type="Google" id="ProtNLM"/>
    </source>
</evidence>
<dbReference type="Proteomes" id="UP000005408">
    <property type="component" value="Unassembled WGS sequence"/>
</dbReference>
<dbReference type="EnsemblMetazoa" id="G9469.1">
    <property type="protein sequence ID" value="G9469.1:cds"/>
    <property type="gene ID" value="G9469"/>
</dbReference>
<name>A0A8W8P275_MAGGI</name>
<dbReference type="InterPro" id="IPR032675">
    <property type="entry name" value="LRR_dom_sf"/>
</dbReference>
<proteinExistence type="predicted"/>
<protein>
    <recommendedName>
        <fullName evidence="3">F-box/LRR-repeat protein 2</fullName>
    </recommendedName>
</protein>
<keyword evidence="2" id="KW-1185">Reference proteome</keyword>
<dbReference type="GO" id="GO:0031146">
    <property type="term" value="P:SCF-dependent proteasomal ubiquitin-dependent protein catabolic process"/>
    <property type="evidence" value="ECO:0007669"/>
    <property type="project" value="TreeGrafter"/>
</dbReference>
<dbReference type="SMART" id="SM00367">
    <property type="entry name" value="LRR_CC"/>
    <property type="match status" value="7"/>
</dbReference>
<evidence type="ECO:0000313" key="1">
    <source>
        <dbReference type="EnsemblMetazoa" id="G9469.1:cds"/>
    </source>
</evidence>
<reference evidence="1" key="1">
    <citation type="submission" date="2022-08" db="UniProtKB">
        <authorList>
            <consortium name="EnsemblMetazoa"/>
        </authorList>
    </citation>
    <scope>IDENTIFICATION</scope>
    <source>
        <strain evidence="1">05x7-T-G4-1.051#20</strain>
    </source>
</reference>
<dbReference type="SUPFAM" id="SSF52047">
    <property type="entry name" value="RNI-like"/>
    <property type="match status" value="2"/>
</dbReference>
<dbReference type="PANTHER" id="PTHR13318">
    <property type="entry name" value="PARTNER OF PAIRED, ISOFORM B-RELATED"/>
    <property type="match status" value="1"/>
</dbReference>
<organism evidence="1 2">
    <name type="scientific">Magallana gigas</name>
    <name type="common">Pacific oyster</name>
    <name type="synonym">Crassostrea gigas</name>
    <dbReference type="NCBI Taxonomy" id="29159"/>
    <lineage>
        <taxon>Eukaryota</taxon>
        <taxon>Metazoa</taxon>
        <taxon>Spiralia</taxon>
        <taxon>Lophotrochozoa</taxon>
        <taxon>Mollusca</taxon>
        <taxon>Bivalvia</taxon>
        <taxon>Autobranchia</taxon>
        <taxon>Pteriomorphia</taxon>
        <taxon>Ostreida</taxon>
        <taxon>Ostreoidea</taxon>
        <taxon>Ostreidae</taxon>
        <taxon>Magallana</taxon>
    </lineage>
</organism>